<evidence type="ECO:0000256" key="1">
    <source>
        <dbReference type="SAM" id="MobiDB-lite"/>
    </source>
</evidence>
<feature type="domain" description="HDOD" evidence="2">
    <location>
        <begin position="100"/>
        <end position="284"/>
    </location>
</feature>
<protein>
    <submittedName>
        <fullName evidence="3">HDOD domain-containing protein</fullName>
    </submittedName>
</protein>
<proteinExistence type="predicted"/>
<dbReference type="eggNOG" id="COG1639">
    <property type="taxonomic scope" value="Bacteria"/>
</dbReference>
<dbReference type="EMBL" id="JH600068">
    <property type="protein sequence ID" value="EIG55155.1"/>
    <property type="molecule type" value="Genomic_DNA"/>
</dbReference>
<dbReference type="SUPFAM" id="SSF109604">
    <property type="entry name" value="HD-domain/PDEase-like"/>
    <property type="match status" value="1"/>
</dbReference>
<dbReference type="STRING" id="596152.DesU5LDRAFT_3534"/>
<dbReference type="InterPro" id="IPR052340">
    <property type="entry name" value="RNase_Y/CdgJ"/>
</dbReference>
<dbReference type="AlphaFoldDB" id="I2Q5U9"/>
<dbReference type="PANTHER" id="PTHR33525">
    <property type="match status" value="1"/>
</dbReference>
<evidence type="ECO:0000313" key="3">
    <source>
        <dbReference type="EMBL" id="EIG55155.1"/>
    </source>
</evidence>
<gene>
    <name evidence="3" type="ORF">DesU5LDRAFT_3534</name>
</gene>
<reference evidence="3" key="1">
    <citation type="submission" date="2011-11" db="EMBL/GenBank/DDBJ databases">
        <title>Improved High-Quality Draft sequence of Desulfovibrio sp. U5L.</title>
        <authorList>
            <consortium name="US DOE Joint Genome Institute"/>
            <person name="Lucas S."/>
            <person name="Han J."/>
            <person name="Lapidus A."/>
            <person name="Cheng J.-F."/>
            <person name="Goodwin L."/>
            <person name="Pitluck S."/>
            <person name="Peters L."/>
            <person name="Ovchinnikova G."/>
            <person name="Held B."/>
            <person name="Detter J.C."/>
            <person name="Han C."/>
            <person name="Tapia R."/>
            <person name="Land M."/>
            <person name="Hauser L."/>
            <person name="Kyrpides N."/>
            <person name="Ivanova N."/>
            <person name="Pagani I."/>
            <person name="Gabster J."/>
            <person name="Walker C."/>
            <person name="Stolyar S."/>
            <person name="Stahl D."/>
            <person name="Arkin A."/>
            <person name="Dehal P."/>
            <person name="Hazen T."/>
            <person name="Woyke T."/>
        </authorList>
    </citation>
    <scope>NUCLEOTIDE SEQUENCE [LARGE SCALE GENOMIC DNA]</scope>
    <source>
        <strain evidence="3">U5L</strain>
    </source>
</reference>
<dbReference type="PROSITE" id="PS51833">
    <property type="entry name" value="HDOD"/>
    <property type="match status" value="1"/>
</dbReference>
<evidence type="ECO:0000259" key="2">
    <source>
        <dbReference type="PROSITE" id="PS51833"/>
    </source>
</evidence>
<organism evidence="3">
    <name type="scientific">Desulfovibrio sp. U5L</name>
    <dbReference type="NCBI Taxonomy" id="596152"/>
    <lineage>
        <taxon>Bacteria</taxon>
        <taxon>Pseudomonadati</taxon>
        <taxon>Thermodesulfobacteriota</taxon>
        <taxon>Desulfovibrionia</taxon>
        <taxon>Desulfovibrionales</taxon>
        <taxon>Desulfovibrionaceae</taxon>
        <taxon>Desulfovibrio</taxon>
    </lineage>
</organism>
<dbReference type="Gene3D" id="1.10.3210.10">
    <property type="entry name" value="Hypothetical protein af1432"/>
    <property type="match status" value="1"/>
</dbReference>
<feature type="compositionally biased region" description="Low complexity" evidence="1">
    <location>
        <begin position="38"/>
        <end position="53"/>
    </location>
</feature>
<name>I2Q5U9_9BACT</name>
<dbReference type="InterPro" id="IPR013976">
    <property type="entry name" value="HDOD"/>
</dbReference>
<accession>I2Q5U9</accession>
<dbReference type="Pfam" id="PF08668">
    <property type="entry name" value="HDOD"/>
    <property type="match status" value="1"/>
</dbReference>
<dbReference type="HOGENOM" id="CLU_762323_0_0_7"/>
<sequence>MLWVCVLIAVAVLAAAWAGRGRSRAVFLAGDAAAEPTAGANPAVAAGPAEPGPLSEEERAGRDRLLACLDAMFADDGPAAGVLAVAATALPPDLAANAERLSSGMAGSQALARLHSAAAGPRLLAECIGLDPILTGHVLRIANSPLFGLRAQVTSLEQAIGVLGLSNLRTLLYTELLEQAAAKAGFVPGLRRSLWAHLGRTAVMARHIAPALPGLDPQALHTMGLLHDVGRLVLYGPGDVAFLPTAPAEDRAFGVNHAVAGAVACAGFHLPQGLCQGVRLHHAPFYVELEDLEADLTAIRYGLALCLADRLAWALEGRSLAAKPAVRPSYRFLVNEAVLSRVVAGEALYVEMRQAMSLLGMAG</sequence>
<dbReference type="OrthoDB" id="9803649at2"/>
<feature type="region of interest" description="Disordered" evidence="1">
    <location>
        <begin position="38"/>
        <end position="57"/>
    </location>
</feature>
<dbReference type="PANTHER" id="PTHR33525:SF3">
    <property type="entry name" value="RIBONUCLEASE Y"/>
    <property type="match status" value="1"/>
</dbReference>